<dbReference type="PANTHER" id="PTHR30055:SF151">
    <property type="entry name" value="TRANSCRIPTIONAL REGULATORY PROTEIN"/>
    <property type="match status" value="1"/>
</dbReference>
<dbReference type="PANTHER" id="PTHR30055">
    <property type="entry name" value="HTH-TYPE TRANSCRIPTIONAL REGULATOR RUTR"/>
    <property type="match status" value="1"/>
</dbReference>
<evidence type="ECO:0000256" key="1">
    <source>
        <dbReference type="ARBA" id="ARBA00023015"/>
    </source>
</evidence>
<comment type="caution">
    <text evidence="7">The sequence shown here is derived from an EMBL/GenBank/DDBJ whole genome shotgun (WGS) entry which is preliminary data.</text>
</comment>
<evidence type="ECO:0000256" key="3">
    <source>
        <dbReference type="ARBA" id="ARBA00023163"/>
    </source>
</evidence>
<dbReference type="Gene3D" id="1.10.10.60">
    <property type="entry name" value="Homeodomain-like"/>
    <property type="match status" value="1"/>
</dbReference>
<gene>
    <name evidence="7" type="ORF">RM779_33035</name>
</gene>
<dbReference type="Gene3D" id="1.10.357.10">
    <property type="entry name" value="Tetracycline Repressor, domain 2"/>
    <property type="match status" value="1"/>
</dbReference>
<dbReference type="EMBL" id="JAVREV010000037">
    <property type="protein sequence ID" value="MDT0447386.1"/>
    <property type="molecule type" value="Genomic_DNA"/>
</dbReference>
<evidence type="ECO:0000313" key="7">
    <source>
        <dbReference type="EMBL" id="MDT0447386.1"/>
    </source>
</evidence>
<evidence type="ECO:0000256" key="4">
    <source>
        <dbReference type="PROSITE-ProRule" id="PRU00335"/>
    </source>
</evidence>
<feature type="domain" description="HTH tetR-type" evidence="6">
    <location>
        <begin position="37"/>
        <end position="97"/>
    </location>
</feature>
<keyword evidence="2 4" id="KW-0238">DNA-binding</keyword>
<keyword evidence="1" id="KW-0805">Transcription regulation</keyword>
<dbReference type="InterPro" id="IPR050109">
    <property type="entry name" value="HTH-type_TetR-like_transc_reg"/>
</dbReference>
<feature type="DNA-binding region" description="H-T-H motif" evidence="4">
    <location>
        <begin position="60"/>
        <end position="79"/>
    </location>
</feature>
<feature type="region of interest" description="Disordered" evidence="5">
    <location>
        <begin position="1"/>
        <end position="35"/>
    </location>
</feature>
<keyword evidence="3" id="KW-0804">Transcription</keyword>
<proteinExistence type="predicted"/>
<dbReference type="InterPro" id="IPR036271">
    <property type="entry name" value="Tet_transcr_reg_TetR-rel_C_sf"/>
</dbReference>
<dbReference type="RefSeq" id="WP_311621494.1">
    <property type="nucleotide sequence ID" value="NZ_JAVREV010000037.1"/>
</dbReference>
<dbReference type="InterPro" id="IPR004111">
    <property type="entry name" value="Repressor_TetR_C"/>
</dbReference>
<sequence length="268" mass="28179">MAAERSGAGDPRRTLDLLWRAGPGGGPRRPARGRRPRISVDRIIDAAVTVADRDGIGAMSMERVAEALGAGTMSLYTHVPGKAELIDLMVDAVLAERDLPGAGQARPDGWRARIELYTARTGDLHRRHPWFHQVSLVRPPLGPGLLAQEEYLIAALTDSGLPPDDIAAAAGAVAAAVDAAASAAAAADRAEHETGQSDASWWAARSSFWERDFDDERYPAIAALWRAGGLGRGAREVATRAGRFGLDRLLDGIEARAAAAGAGGVRGG</sequence>
<organism evidence="7 8">
    <name type="scientific">Streptomyces johnsoniae</name>
    <dbReference type="NCBI Taxonomy" id="3075532"/>
    <lineage>
        <taxon>Bacteria</taxon>
        <taxon>Bacillati</taxon>
        <taxon>Actinomycetota</taxon>
        <taxon>Actinomycetes</taxon>
        <taxon>Kitasatosporales</taxon>
        <taxon>Streptomycetaceae</taxon>
        <taxon>Streptomyces</taxon>
    </lineage>
</organism>
<dbReference type="Pfam" id="PF00440">
    <property type="entry name" value="TetR_N"/>
    <property type="match status" value="1"/>
</dbReference>
<dbReference type="Proteomes" id="UP001183615">
    <property type="component" value="Unassembled WGS sequence"/>
</dbReference>
<dbReference type="InterPro" id="IPR001647">
    <property type="entry name" value="HTH_TetR"/>
</dbReference>
<name>A0ABU2SEI2_9ACTN</name>
<evidence type="ECO:0000259" key="6">
    <source>
        <dbReference type="PROSITE" id="PS50977"/>
    </source>
</evidence>
<evidence type="ECO:0000313" key="8">
    <source>
        <dbReference type="Proteomes" id="UP001183615"/>
    </source>
</evidence>
<accession>A0ABU2SEI2</accession>
<protein>
    <submittedName>
        <fullName evidence="7">TetR/AcrR family transcriptional regulator</fullName>
    </submittedName>
</protein>
<evidence type="ECO:0000256" key="2">
    <source>
        <dbReference type="ARBA" id="ARBA00023125"/>
    </source>
</evidence>
<dbReference type="Pfam" id="PF02909">
    <property type="entry name" value="TetR_C_1"/>
    <property type="match status" value="1"/>
</dbReference>
<dbReference type="PROSITE" id="PS50977">
    <property type="entry name" value="HTH_TETR_2"/>
    <property type="match status" value="1"/>
</dbReference>
<evidence type="ECO:0000256" key="5">
    <source>
        <dbReference type="SAM" id="MobiDB-lite"/>
    </source>
</evidence>
<reference evidence="8" key="1">
    <citation type="submission" date="2023-07" db="EMBL/GenBank/DDBJ databases">
        <title>30 novel species of actinomycetes from the DSMZ collection.</title>
        <authorList>
            <person name="Nouioui I."/>
        </authorList>
    </citation>
    <scope>NUCLEOTIDE SEQUENCE [LARGE SCALE GENOMIC DNA]</scope>
    <source>
        <strain evidence="8">DSM 41886</strain>
    </source>
</reference>
<dbReference type="InterPro" id="IPR009057">
    <property type="entry name" value="Homeodomain-like_sf"/>
</dbReference>
<dbReference type="SUPFAM" id="SSF46689">
    <property type="entry name" value="Homeodomain-like"/>
    <property type="match status" value="1"/>
</dbReference>
<keyword evidence="8" id="KW-1185">Reference proteome</keyword>
<dbReference type="SUPFAM" id="SSF48498">
    <property type="entry name" value="Tetracyclin repressor-like, C-terminal domain"/>
    <property type="match status" value="1"/>
</dbReference>